<dbReference type="Pfam" id="PF01593">
    <property type="entry name" value="Amino_oxidase"/>
    <property type="match status" value="1"/>
</dbReference>
<sequence>MTDADKTNWDAIVIGSGMGGMAAAAALSKGGHKVLLLEQYQTLGGLTHSFSREGFTWDAGIHYLSGIAPGDRMRDLLDWLSDTPIEFTSMGAVYDNLHIGDADPLALSRPFEAQERDFKDRFPDEAKAIEAWTAALREGRESMHTIFSTRAMPELLGTVLQWWNGRAIDRWCKRTTQEVIDEITDNPELAAAFAAQWFDHGGRPSKASFAMHALISASYLESGAWYPVGGGAVFAEHILPTIAAGGGEARAGARVETLLFEDDRIVGVRTTDGEEFRADAVISDIGARETVNHLLPDDCGHQDWIDEIRSLPPSIAHFSLFMGFEGDVEDAGATRSNHWIYPTGKVDVVWTDAPDSPPPGMFVSFASVKDPGHDPGPAQRYAGELVAWADWSTVEKWADTDAGERGDDYRSFKTRVEDVMFAQFEAYFPELASLVVFRDLSTPLTTSSITGHHRGAFYGLDVTPKRVMSGALQAKTPVPGLFLAGQDVASPGIPGALWGGLLAAASVDPKIVRQFRG</sequence>
<protein>
    <submittedName>
        <fullName evidence="7">Phytoene desaturase (Lycopene-forming)</fullName>
        <ecNumber evidence="7">1.3.99.31</ecNumber>
    </submittedName>
</protein>
<dbReference type="Proteomes" id="UP000244924">
    <property type="component" value="Unassembled WGS sequence"/>
</dbReference>
<dbReference type="RefSeq" id="WP_108855013.1">
    <property type="nucleotide sequence ID" value="NZ_OMOQ01000007.1"/>
</dbReference>
<keyword evidence="4" id="KW-0521">NADP</keyword>
<dbReference type="InterPro" id="IPR052206">
    <property type="entry name" value="Retinol_saturase"/>
</dbReference>
<dbReference type="EMBL" id="OMOQ01000007">
    <property type="protein sequence ID" value="SPH25024.1"/>
    <property type="molecule type" value="Genomic_DNA"/>
</dbReference>
<evidence type="ECO:0000313" key="7">
    <source>
        <dbReference type="EMBL" id="SPH25024.1"/>
    </source>
</evidence>
<evidence type="ECO:0000256" key="1">
    <source>
        <dbReference type="ARBA" id="ARBA00022630"/>
    </source>
</evidence>
<evidence type="ECO:0000256" key="3">
    <source>
        <dbReference type="ARBA" id="ARBA00022827"/>
    </source>
</evidence>
<organism evidence="7 8">
    <name type="scientific">Albidovulum aquaemixtae</name>
    <dbReference type="NCBI Taxonomy" id="1542388"/>
    <lineage>
        <taxon>Bacteria</taxon>
        <taxon>Pseudomonadati</taxon>
        <taxon>Pseudomonadota</taxon>
        <taxon>Alphaproteobacteria</taxon>
        <taxon>Rhodobacterales</taxon>
        <taxon>Paracoccaceae</taxon>
        <taxon>Albidovulum</taxon>
    </lineage>
</organism>
<dbReference type="SUPFAM" id="SSF51905">
    <property type="entry name" value="FAD/NAD(P)-binding domain"/>
    <property type="match status" value="1"/>
</dbReference>
<name>A0A2R8BNS6_9RHOB</name>
<evidence type="ECO:0000256" key="4">
    <source>
        <dbReference type="ARBA" id="ARBA00022857"/>
    </source>
</evidence>
<evidence type="ECO:0000259" key="6">
    <source>
        <dbReference type="Pfam" id="PF01593"/>
    </source>
</evidence>
<gene>
    <name evidence="7" type="primary">crtI</name>
    <name evidence="7" type="ORF">DEA8626_04059</name>
</gene>
<keyword evidence="3" id="KW-0274">FAD</keyword>
<proteinExistence type="predicted"/>
<dbReference type="Gene3D" id="3.50.50.60">
    <property type="entry name" value="FAD/NAD(P)-binding domain"/>
    <property type="match status" value="2"/>
</dbReference>
<feature type="domain" description="Amine oxidase" evidence="6">
    <location>
        <begin position="18"/>
        <end position="364"/>
    </location>
</feature>
<keyword evidence="7" id="KW-0560">Oxidoreductase</keyword>
<evidence type="ECO:0000313" key="8">
    <source>
        <dbReference type="Proteomes" id="UP000244924"/>
    </source>
</evidence>
<dbReference type="InterPro" id="IPR002937">
    <property type="entry name" value="Amino_oxidase"/>
</dbReference>
<keyword evidence="2" id="KW-0732">Signal</keyword>
<keyword evidence="8" id="KW-1185">Reference proteome</keyword>
<dbReference type="PANTHER" id="PTHR46091:SF3">
    <property type="entry name" value="AMINE OXIDASE DOMAIN-CONTAINING PROTEIN"/>
    <property type="match status" value="1"/>
</dbReference>
<keyword evidence="5" id="KW-0520">NAD</keyword>
<dbReference type="OrthoDB" id="9774675at2"/>
<dbReference type="AlphaFoldDB" id="A0A2R8BNS6"/>
<accession>A0A2R8BNS6</accession>
<evidence type="ECO:0000256" key="5">
    <source>
        <dbReference type="ARBA" id="ARBA00023027"/>
    </source>
</evidence>
<keyword evidence="1" id="KW-0285">Flavoprotein</keyword>
<dbReference type="InterPro" id="IPR036188">
    <property type="entry name" value="FAD/NAD-bd_sf"/>
</dbReference>
<evidence type="ECO:0000256" key="2">
    <source>
        <dbReference type="ARBA" id="ARBA00022729"/>
    </source>
</evidence>
<dbReference type="EC" id="1.3.99.31" evidence="7"/>
<dbReference type="PANTHER" id="PTHR46091">
    <property type="entry name" value="BLR7054 PROTEIN"/>
    <property type="match status" value="1"/>
</dbReference>
<dbReference type="GO" id="GO:0016491">
    <property type="term" value="F:oxidoreductase activity"/>
    <property type="evidence" value="ECO:0007669"/>
    <property type="project" value="UniProtKB-KW"/>
</dbReference>
<reference evidence="7 8" key="1">
    <citation type="submission" date="2018-03" db="EMBL/GenBank/DDBJ databases">
        <authorList>
            <person name="Keele B.F."/>
        </authorList>
    </citation>
    <scope>NUCLEOTIDE SEQUENCE [LARGE SCALE GENOMIC DNA]</scope>
    <source>
        <strain evidence="7 8">CECT 8626</strain>
    </source>
</reference>